<dbReference type="AlphaFoldDB" id="A0AAN8G2K0"/>
<dbReference type="SUPFAM" id="SSF52047">
    <property type="entry name" value="RNI-like"/>
    <property type="match status" value="1"/>
</dbReference>
<gene>
    <name evidence="1" type="ORF">GCK32_018347</name>
</gene>
<protein>
    <submittedName>
        <fullName evidence="1">Uncharacterized protein</fullName>
    </submittedName>
</protein>
<feature type="non-terminal residue" evidence="1">
    <location>
        <position position="1"/>
    </location>
</feature>
<sequence>GRLLPRPLNVRIQIGNCPATAQLQKDNSAVALCQCDRHDTQSLLSFAIPHLLSSATSLELEDELLRDRIRDSHFHELVTGSADAPLSRLALSNCDLGGVKPWTLAQLAQFSELQELIFDGCVFSVSESQLIRGMAPSFGTLSRLEINDSHQVSVSSRLVV</sequence>
<evidence type="ECO:0000313" key="2">
    <source>
        <dbReference type="Proteomes" id="UP001331761"/>
    </source>
</evidence>
<keyword evidence="2" id="KW-1185">Reference proteome</keyword>
<dbReference type="Proteomes" id="UP001331761">
    <property type="component" value="Unassembled WGS sequence"/>
</dbReference>
<reference evidence="1 2" key="1">
    <citation type="submission" date="2019-10" db="EMBL/GenBank/DDBJ databases">
        <title>Assembly and Annotation for the nematode Trichostrongylus colubriformis.</title>
        <authorList>
            <person name="Martin J."/>
        </authorList>
    </citation>
    <scope>NUCLEOTIDE SEQUENCE [LARGE SCALE GENOMIC DNA]</scope>
    <source>
        <strain evidence="1">G859</strain>
        <tissue evidence="1">Whole worm</tissue>
    </source>
</reference>
<name>A0AAN8G2K0_TRICO</name>
<comment type="caution">
    <text evidence="1">The sequence shown here is derived from an EMBL/GenBank/DDBJ whole genome shotgun (WGS) entry which is preliminary data.</text>
</comment>
<organism evidence="1 2">
    <name type="scientific">Trichostrongylus colubriformis</name>
    <name type="common">Black scour worm</name>
    <dbReference type="NCBI Taxonomy" id="6319"/>
    <lineage>
        <taxon>Eukaryota</taxon>
        <taxon>Metazoa</taxon>
        <taxon>Ecdysozoa</taxon>
        <taxon>Nematoda</taxon>
        <taxon>Chromadorea</taxon>
        <taxon>Rhabditida</taxon>
        <taxon>Rhabditina</taxon>
        <taxon>Rhabditomorpha</taxon>
        <taxon>Strongyloidea</taxon>
        <taxon>Trichostrongylidae</taxon>
        <taxon>Trichostrongylus</taxon>
    </lineage>
</organism>
<dbReference type="EMBL" id="WIXE01013187">
    <property type="protein sequence ID" value="KAK5975308.1"/>
    <property type="molecule type" value="Genomic_DNA"/>
</dbReference>
<evidence type="ECO:0000313" key="1">
    <source>
        <dbReference type="EMBL" id="KAK5975308.1"/>
    </source>
</evidence>
<accession>A0AAN8G2K0</accession>
<proteinExistence type="predicted"/>